<dbReference type="KEGG" id="asx:CDL62_03020"/>
<dbReference type="SUPFAM" id="SSF56112">
    <property type="entry name" value="Protein kinase-like (PK-like)"/>
    <property type="match status" value="1"/>
</dbReference>
<reference evidence="1 2" key="1">
    <citation type="submission" date="2017-02" db="EMBL/GenBank/DDBJ databases">
        <authorList>
            <person name="Peterson S.W."/>
        </authorList>
    </citation>
    <scope>NUCLEOTIDE SEQUENCE [LARGE SCALE GENOMIC DNA]</scope>
    <source>
        <strain evidence="1 2">DSM 24412</strain>
    </source>
</reference>
<organism evidence="1 2">
    <name type="scientific">Alkalitalea saponilacus</name>
    <dbReference type="NCBI Taxonomy" id="889453"/>
    <lineage>
        <taxon>Bacteria</taxon>
        <taxon>Pseudomonadati</taxon>
        <taxon>Bacteroidota</taxon>
        <taxon>Bacteroidia</taxon>
        <taxon>Marinilabiliales</taxon>
        <taxon>Marinilabiliaceae</taxon>
        <taxon>Alkalitalea</taxon>
    </lineage>
</organism>
<dbReference type="EMBL" id="FUYV01000010">
    <property type="protein sequence ID" value="SKC11957.1"/>
    <property type="molecule type" value="Genomic_DNA"/>
</dbReference>
<dbReference type="RefSeq" id="WP_079557702.1">
    <property type="nucleotide sequence ID" value="NZ_CP021904.1"/>
</dbReference>
<dbReference type="AlphaFoldDB" id="A0A1T5GU68"/>
<gene>
    <name evidence="1" type="ORF">SAMN03080601_01970</name>
</gene>
<dbReference type="GO" id="GO:0016301">
    <property type="term" value="F:kinase activity"/>
    <property type="evidence" value="ECO:0007669"/>
    <property type="project" value="UniProtKB-KW"/>
</dbReference>
<dbReference type="InterPro" id="IPR011009">
    <property type="entry name" value="Kinase-like_dom_sf"/>
</dbReference>
<dbReference type="STRING" id="889453.SAMN03080601_01970"/>
<evidence type="ECO:0000313" key="1">
    <source>
        <dbReference type="EMBL" id="SKC11957.1"/>
    </source>
</evidence>
<dbReference type="OrthoDB" id="9773772at2"/>
<evidence type="ECO:0000313" key="2">
    <source>
        <dbReference type="Proteomes" id="UP000191055"/>
    </source>
</evidence>
<protein>
    <submittedName>
        <fullName evidence="1">Lipopolysaccharide kinase (Kdo/WaaP) family protein</fullName>
    </submittedName>
</protein>
<dbReference type="Pfam" id="PF06293">
    <property type="entry name" value="Kdo"/>
    <property type="match status" value="1"/>
</dbReference>
<keyword evidence="2" id="KW-1185">Reference proteome</keyword>
<sequence length="256" mass="30188">MLKYEIHPDYPETEEIIPILQETFSNSGTTIYKIRNEVKIIDFNGKKLCIKSFGKPNIINYFVYSFIRASKAKRSYKNSLTFLKHGISTPQPLGYAEYYNKKGFLVNSYYISIYEEHDFTMEEVFQKQTADKVSIIKQFAEFVYEKIHKQGFLHLDFGGNNILVKNNNGLYEFSIIDLNRLKSNKNISVKEGLYNLKRLNGEPDDIALLSRSYAEIKGSDPNKAILLSARFRDNYHRNRDFRRWFFKPIKKFFMVK</sequence>
<accession>A0A1T5GU68</accession>
<dbReference type="Gene3D" id="1.10.510.10">
    <property type="entry name" value="Transferase(Phosphotransferase) domain 1"/>
    <property type="match status" value="1"/>
</dbReference>
<keyword evidence="1" id="KW-0418">Kinase</keyword>
<proteinExistence type="predicted"/>
<name>A0A1T5GU68_9BACT</name>
<dbReference type="Proteomes" id="UP000191055">
    <property type="component" value="Unassembled WGS sequence"/>
</dbReference>
<keyword evidence="1" id="KW-0808">Transferase</keyword>